<dbReference type="Gene3D" id="3.30.160.110">
    <property type="entry name" value="Siroheme synthase, domain 2"/>
    <property type="match status" value="1"/>
</dbReference>
<dbReference type="GO" id="GO:0019354">
    <property type="term" value="P:siroheme biosynthetic process"/>
    <property type="evidence" value="ECO:0007669"/>
    <property type="project" value="UniProtKB-UniPathway"/>
</dbReference>
<dbReference type="EMBL" id="AP017313">
    <property type="protein sequence ID" value="BAU54634.1"/>
    <property type="molecule type" value="Genomic_DNA"/>
</dbReference>
<dbReference type="Proteomes" id="UP000218263">
    <property type="component" value="Chromosome"/>
</dbReference>
<keyword evidence="5" id="KW-0627">Porphyrin biosynthesis</keyword>
<dbReference type="GO" id="GO:0004325">
    <property type="term" value="F:ferrochelatase activity"/>
    <property type="evidence" value="ECO:0007669"/>
    <property type="project" value="InterPro"/>
</dbReference>
<dbReference type="Pfam" id="PF14824">
    <property type="entry name" value="Sirohm_synth_M"/>
    <property type="match status" value="1"/>
</dbReference>
<organism evidence="7 8">
    <name type="scientific">Mucilaginibacter gotjawali</name>
    <dbReference type="NCBI Taxonomy" id="1550579"/>
    <lineage>
        <taxon>Bacteria</taxon>
        <taxon>Pseudomonadati</taxon>
        <taxon>Bacteroidota</taxon>
        <taxon>Sphingobacteriia</taxon>
        <taxon>Sphingobacteriales</taxon>
        <taxon>Sphingobacteriaceae</taxon>
        <taxon>Mucilaginibacter</taxon>
    </lineage>
</organism>
<gene>
    <name evidence="7" type="primary">cysG</name>
    <name evidence="7" type="ORF">MgSA37_02810</name>
</gene>
<comment type="pathway">
    <text evidence="1">Porphyrin-containing compound metabolism; siroheme biosynthesis; sirohydrochlorin from precorrin-2: step 1/1.</text>
</comment>
<evidence type="ECO:0000313" key="7">
    <source>
        <dbReference type="EMBL" id="BAU54634.1"/>
    </source>
</evidence>
<dbReference type="NCBIfam" id="TIGR01470">
    <property type="entry name" value="cysG_Nterm"/>
    <property type="match status" value="1"/>
</dbReference>
<dbReference type="EC" id="1.3.1.76" evidence="2"/>
<dbReference type="PANTHER" id="PTHR35330:SF1">
    <property type="entry name" value="SIROHEME BIOSYNTHESIS PROTEIN MET8"/>
    <property type="match status" value="1"/>
</dbReference>
<protein>
    <recommendedName>
        <fullName evidence="2">precorrin-2 dehydrogenase</fullName>
        <ecNumber evidence="2">1.3.1.76</ecNumber>
    </recommendedName>
</protein>
<evidence type="ECO:0000256" key="1">
    <source>
        <dbReference type="ARBA" id="ARBA00005010"/>
    </source>
</evidence>
<sequence>MTSLPENNQSKTGKTGQPQGNPLFPVFLKLNQLHTVLIGAGNIGLEKLAAILQNSPEAKVTVIALTIIPEVYALATESEAVSIVQKSFADTDLDEADIVVAATNNPELNDFIRASARSRRLLVNIADKPDLCDFYLGSIVQKGDLKIAISTNGKSPTIAKRLKEVLNEALPDELDTTLQQMSRLRDTLSGNFADKVKALNEITSVLVSGQVTKNDNNGD</sequence>
<dbReference type="Pfam" id="PF13241">
    <property type="entry name" value="NAD_binding_7"/>
    <property type="match status" value="1"/>
</dbReference>
<evidence type="ECO:0000256" key="5">
    <source>
        <dbReference type="ARBA" id="ARBA00023244"/>
    </source>
</evidence>
<dbReference type="OrthoDB" id="45564at2"/>
<proteinExistence type="predicted"/>
<dbReference type="KEGG" id="mgot:MgSA37_02810"/>
<keyword evidence="4" id="KW-0520">NAD</keyword>
<evidence type="ECO:0000256" key="2">
    <source>
        <dbReference type="ARBA" id="ARBA00012400"/>
    </source>
</evidence>
<dbReference type="GO" id="GO:0043115">
    <property type="term" value="F:precorrin-2 dehydrogenase activity"/>
    <property type="evidence" value="ECO:0007669"/>
    <property type="project" value="UniProtKB-EC"/>
</dbReference>
<dbReference type="SUPFAM" id="SSF75615">
    <property type="entry name" value="Siroheme synthase middle domains-like"/>
    <property type="match status" value="1"/>
</dbReference>
<name>A0A0X8X2P2_9SPHI</name>
<reference evidence="7 8" key="1">
    <citation type="submission" date="2015-12" db="EMBL/GenBank/DDBJ databases">
        <title>Genome sequence of Mucilaginibacter gotjawali.</title>
        <authorList>
            <person name="Lee J.S."/>
            <person name="Lee K.C."/>
            <person name="Kim K.K."/>
            <person name="Lee B.W."/>
        </authorList>
    </citation>
    <scope>NUCLEOTIDE SEQUENCE [LARGE SCALE GENOMIC DNA]</scope>
    <source>
        <strain evidence="7 8">SA3-7</strain>
    </source>
</reference>
<comment type="catalytic activity">
    <reaction evidence="6">
        <text>precorrin-2 + NAD(+) = sirohydrochlorin + NADH + 2 H(+)</text>
        <dbReference type="Rhea" id="RHEA:15613"/>
        <dbReference type="ChEBI" id="CHEBI:15378"/>
        <dbReference type="ChEBI" id="CHEBI:57540"/>
        <dbReference type="ChEBI" id="CHEBI:57945"/>
        <dbReference type="ChEBI" id="CHEBI:58351"/>
        <dbReference type="ChEBI" id="CHEBI:58827"/>
        <dbReference type="EC" id="1.3.1.76"/>
    </reaction>
</comment>
<keyword evidence="8" id="KW-1185">Reference proteome</keyword>
<dbReference type="InterPro" id="IPR028281">
    <property type="entry name" value="Sirohaem_synthase_central"/>
</dbReference>
<evidence type="ECO:0000256" key="3">
    <source>
        <dbReference type="ARBA" id="ARBA00023002"/>
    </source>
</evidence>
<dbReference type="InterPro" id="IPR028161">
    <property type="entry name" value="Met8-like"/>
</dbReference>
<dbReference type="AlphaFoldDB" id="A0A0X8X2P2"/>
<dbReference type="Gene3D" id="3.40.50.720">
    <property type="entry name" value="NAD(P)-binding Rossmann-like Domain"/>
    <property type="match status" value="1"/>
</dbReference>
<dbReference type="InterPro" id="IPR036291">
    <property type="entry name" value="NAD(P)-bd_dom_sf"/>
</dbReference>
<evidence type="ECO:0000256" key="6">
    <source>
        <dbReference type="ARBA" id="ARBA00047561"/>
    </source>
</evidence>
<dbReference type="InterPro" id="IPR006367">
    <property type="entry name" value="Sirohaem_synthase_N"/>
</dbReference>
<evidence type="ECO:0000313" key="8">
    <source>
        <dbReference type="Proteomes" id="UP000218263"/>
    </source>
</evidence>
<evidence type="ECO:0000256" key="4">
    <source>
        <dbReference type="ARBA" id="ARBA00023027"/>
    </source>
</evidence>
<keyword evidence="3" id="KW-0560">Oxidoreductase</keyword>
<dbReference type="RefSeq" id="WP_096352647.1">
    <property type="nucleotide sequence ID" value="NZ_AP017313.1"/>
</dbReference>
<dbReference type="UniPathway" id="UPA00262">
    <property type="reaction ID" value="UER00222"/>
</dbReference>
<dbReference type="PANTHER" id="PTHR35330">
    <property type="entry name" value="SIROHEME BIOSYNTHESIS PROTEIN MET8"/>
    <property type="match status" value="1"/>
</dbReference>
<accession>A0A0X8X2P2</accession>
<dbReference type="SUPFAM" id="SSF51735">
    <property type="entry name" value="NAD(P)-binding Rossmann-fold domains"/>
    <property type="match status" value="1"/>
</dbReference>